<dbReference type="PANTHER" id="PTHR22932">
    <property type="entry name" value="TELOMERASE-BINDING PROTEIN P23 HSP90 CO-CHAPERONE"/>
    <property type="match status" value="1"/>
</dbReference>
<dbReference type="FunFam" id="2.60.40.790:FF:000013">
    <property type="entry name" value="Very-long-chain (3R)-3-hydroxyacyl-CoA dehydratase"/>
    <property type="match status" value="1"/>
</dbReference>
<name>A0A6H0XWX5_9PEZI</name>
<feature type="compositionally biased region" description="Low complexity" evidence="2">
    <location>
        <begin position="212"/>
        <end position="224"/>
    </location>
</feature>
<evidence type="ECO:0000313" key="5">
    <source>
        <dbReference type="Proteomes" id="UP000503462"/>
    </source>
</evidence>
<feature type="compositionally biased region" description="Acidic residues" evidence="2">
    <location>
        <begin position="194"/>
        <end position="211"/>
    </location>
</feature>
<dbReference type="InterPro" id="IPR007052">
    <property type="entry name" value="CS_dom"/>
</dbReference>
<dbReference type="EMBL" id="CP051141">
    <property type="protein sequence ID" value="QIW99118.1"/>
    <property type="molecule type" value="Genomic_DNA"/>
</dbReference>
<dbReference type="GO" id="GO:0005829">
    <property type="term" value="C:cytosol"/>
    <property type="evidence" value="ECO:0007669"/>
    <property type="project" value="TreeGrafter"/>
</dbReference>
<feature type="compositionally biased region" description="Gly residues" evidence="2">
    <location>
        <begin position="184"/>
        <end position="193"/>
    </location>
</feature>
<comment type="similarity">
    <text evidence="1">Belongs to the p23/wos2 family.</text>
</comment>
<dbReference type="GO" id="GO:0051087">
    <property type="term" value="F:protein-folding chaperone binding"/>
    <property type="evidence" value="ECO:0007669"/>
    <property type="project" value="TreeGrafter"/>
</dbReference>
<accession>A0A6H0XWX5</accession>
<evidence type="ECO:0000256" key="1">
    <source>
        <dbReference type="ARBA" id="ARBA00025733"/>
    </source>
</evidence>
<evidence type="ECO:0000313" key="4">
    <source>
        <dbReference type="EMBL" id="QIW99118.1"/>
    </source>
</evidence>
<evidence type="ECO:0000259" key="3">
    <source>
        <dbReference type="PROSITE" id="PS51203"/>
    </source>
</evidence>
<sequence>MEQPKNTTDVKEFKGKAITPEGKLIRKTSSCKTNVGSKRNHVFLSIVVPDVEPKNMKLDVQPTQLTFTGYSDTRKATYSVDIPFYAEIDPAASKTHHTGRALDFVLQKKELGETFWPRLLKDSKKVHWLKTDFDKWVDEDEQDTVNDDDYMSQMGGMGGGMPGMGMGGDGGFGGIDFSKLGGMGGMGDMGGLGGDDEAEEEDEELEEEEELAASTGAAQASSSSKIEEVE</sequence>
<feature type="domain" description="CS" evidence="3">
    <location>
        <begin position="28"/>
        <end position="120"/>
    </location>
</feature>
<keyword evidence="5" id="KW-1185">Reference proteome</keyword>
<dbReference type="OrthoDB" id="1564555at2759"/>
<feature type="region of interest" description="Disordered" evidence="2">
    <location>
        <begin position="184"/>
        <end position="230"/>
    </location>
</feature>
<reference evidence="4 5" key="1">
    <citation type="journal article" date="2016" name="Sci. Rep.">
        <title>Peltaster fructicola genome reveals evolution from an invasive phytopathogen to an ectophytic parasite.</title>
        <authorList>
            <person name="Xu C."/>
            <person name="Chen H."/>
            <person name="Gleason M.L."/>
            <person name="Xu J.R."/>
            <person name="Liu H."/>
            <person name="Zhang R."/>
            <person name="Sun G."/>
        </authorList>
    </citation>
    <scope>NUCLEOTIDE SEQUENCE [LARGE SCALE GENOMIC DNA]</scope>
    <source>
        <strain evidence="4 5">LNHT1506</strain>
    </source>
</reference>
<dbReference type="PROSITE" id="PS51203">
    <property type="entry name" value="CS"/>
    <property type="match status" value="1"/>
</dbReference>
<organism evidence="4 5">
    <name type="scientific">Peltaster fructicola</name>
    <dbReference type="NCBI Taxonomy" id="286661"/>
    <lineage>
        <taxon>Eukaryota</taxon>
        <taxon>Fungi</taxon>
        <taxon>Dikarya</taxon>
        <taxon>Ascomycota</taxon>
        <taxon>Pezizomycotina</taxon>
        <taxon>Dothideomycetes</taxon>
        <taxon>Dothideomycetes incertae sedis</taxon>
        <taxon>Peltaster</taxon>
    </lineage>
</organism>
<dbReference type="AlphaFoldDB" id="A0A6H0XWX5"/>
<dbReference type="GO" id="GO:0051879">
    <property type="term" value="F:Hsp90 protein binding"/>
    <property type="evidence" value="ECO:0007669"/>
    <property type="project" value="InterPro"/>
</dbReference>
<gene>
    <name evidence="4" type="ORF">AMS68_004636</name>
</gene>
<dbReference type="CDD" id="cd06465">
    <property type="entry name" value="p23_hB-ind1_like"/>
    <property type="match status" value="1"/>
</dbReference>
<evidence type="ECO:0000256" key="2">
    <source>
        <dbReference type="SAM" id="MobiDB-lite"/>
    </source>
</evidence>
<dbReference type="Gene3D" id="2.60.40.790">
    <property type="match status" value="1"/>
</dbReference>
<dbReference type="InterPro" id="IPR008978">
    <property type="entry name" value="HSP20-like_chaperone"/>
</dbReference>
<dbReference type="PANTHER" id="PTHR22932:SF1">
    <property type="entry name" value="CO-CHAPERONE PROTEIN DAF-41"/>
    <property type="match status" value="1"/>
</dbReference>
<dbReference type="GO" id="GO:0006457">
    <property type="term" value="P:protein folding"/>
    <property type="evidence" value="ECO:0007669"/>
    <property type="project" value="TreeGrafter"/>
</dbReference>
<proteinExistence type="inferred from homology"/>
<dbReference type="InterPro" id="IPR045250">
    <property type="entry name" value="p23-like"/>
</dbReference>
<dbReference type="Proteomes" id="UP000503462">
    <property type="component" value="Chromosome 3"/>
</dbReference>
<dbReference type="GO" id="GO:0051131">
    <property type="term" value="P:chaperone-mediated protein complex assembly"/>
    <property type="evidence" value="ECO:0007669"/>
    <property type="project" value="TreeGrafter"/>
</dbReference>
<dbReference type="SUPFAM" id="SSF49764">
    <property type="entry name" value="HSP20-like chaperones"/>
    <property type="match status" value="1"/>
</dbReference>
<dbReference type="GO" id="GO:0005634">
    <property type="term" value="C:nucleus"/>
    <property type="evidence" value="ECO:0007669"/>
    <property type="project" value="TreeGrafter"/>
</dbReference>
<protein>
    <recommendedName>
        <fullName evidence="3">CS domain-containing protein</fullName>
    </recommendedName>
</protein>